<gene>
    <name evidence="3" type="ORF">Q0590_00905</name>
</gene>
<dbReference type="InterPro" id="IPR011053">
    <property type="entry name" value="Single_hybrid_motif"/>
</dbReference>
<organism evidence="3 4">
    <name type="scientific">Rhodocytophaga aerolata</name>
    <dbReference type="NCBI Taxonomy" id="455078"/>
    <lineage>
        <taxon>Bacteria</taxon>
        <taxon>Pseudomonadati</taxon>
        <taxon>Bacteroidota</taxon>
        <taxon>Cytophagia</taxon>
        <taxon>Cytophagales</taxon>
        <taxon>Rhodocytophagaceae</taxon>
        <taxon>Rhodocytophaga</taxon>
    </lineage>
</organism>
<dbReference type="EMBL" id="JAUKPO010000001">
    <property type="protein sequence ID" value="MDO1444784.1"/>
    <property type="molecule type" value="Genomic_DNA"/>
</dbReference>
<evidence type="ECO:0000256" key="2">
    <source>
        <dbReference type="SAM" id="Phobius"/>
    </source>
</evidence>
<feature type="coiled-coil region" evidence="1">
    <location>
        <begin position="115"/>
        <end position="149"/>
    </location>
</feature>
<feature type="transmembrane region" description="Helical" evidence="2">
    <location>
        <begin position="32"/>
        <end position="52"/>
    </location>
</feature>
<dbReference type="SUPFAM" id="SSF51230">
    <property type="entry name" value="Single hybrid motif"/>
    <property type="match status" value="1"/>
</dbReference>
<name>A0ABT8QYN6_9BACT</name>
<protein>
    <submittedName>
        <fullName evidence="3">HlyD family efflux transporter periplasmic adaptor subunit</fullName>
    </submittedName>
</protein>
<reference evidence="3" key="1">
    <citation type="submission" date="2023-07" db="EMBL/GenBank/DDBJ databases">
        <title>The genome sequence of Rhodocytophaga aerolata KACC 12507.</title>
        <authorList>
            <person name="Zhang X."/>
        </authorList>
    </citation>
    <scope>NUCLEOTIDE SEQUENCE</scope>
    <source>
        <strain evidence="3">KACC 12507</strain>
    </source>
</reference>
<comment type="caution">
    <text evidence="3">The sequence shown here is derived from an EMBL/GenBank/DDBJ whole genome shotgun (WGS) entry which is preliminary data.</text>
</comment>
<dbReference type="RefSeq" id="WP_302035586.1">
    <property type="nucleotide sequence ID" value="NZ_JAUKPO010000001.1"/>
</dbReference>
<keyword evidence="2" id="KW-0812">Transmembrane</keyword>
<evidence type="ECO:0000256" key="1">
    <source>
        <dbReference type="SAM" id="Coils"/>
    </source>
</evidence>
<keyword evidence="2" id="KW-1133">Transmembrane helix</keyword>
<proteinExistence type="predicted"/>
<evidence type="ECO:0000313" key="4">
    <source>
        <dbReference type="Proteomes" id="UP001168528"/>
    </source>
</evidence>
<dbReference type="PANTHER" id="PTHR30386">
    <property type="entry name" value="MEMBRANE FUSION SUBUNIT OF EMRAB-TOLC MULTIDRUG EFFLUX PUMP"/>
    <property type="match status" value="1"/>
</dbReference>
<evidence type="ECO:0000313" key="3">
    <source>
        <dbReference type="EMBL" id="MDO1444784.1"/>
    </source>
</evidence>
<dbReference type="PANTHER" id="PTHR30386:SF18">
    <property type="entry name" value="INNER MEMBRANE PROTEIN YIAV-RELATED"/>
    <property type="match status" value="1"/>
</dbReference>
<sequence length="449" mass="50317">MLQISNEKIKEYELEKKLYSLKTLNTPRSGKILARWLIGIGLFGFVVLFLPWQQNIQGNGTVTALNPQDRPQTIQTAIPGKIEKWHIQEGQYVTKGDTILTISEIKDEYFDPQLLTRLQEQLQAKEQSIQATKEKVKALDNQIAALQQGLTYSLQKAQNKLKQAQYKLISDSTEYQAEIVQNDIALRRFAGAESLYKNGLISLTDFETRKLKRQEVSAKLISLENKVLASRNEVLNAKVELSSISAEYADKIAKSQSDKSSAVSYLADADAEYSKLRNKYASVEVRTTQRSIVAPQSGFVVKALKAGLGETIKENDPVVTIQPDKPMKAVELYVKAMDVPLLSKGRTVRLEFDGWPALQFSGWPSVAVGTFGGKIAVIDYVNSQAGTYRILVTPDPNDQPWPEQLRMGSGVYGWAMLNDVPIWYEIWRQLNGFPPNLQSAPTEGEQKSK</sequence>
<dbReference type="Proteomes" id="UP001168528">
    <property type="component" value="Unassembled WGS sequence"/>
</dbReference>
<dbReference type="InterPro" id="IPR050739">
    <property type="entry name" value="MFP"/>
</dbReference>
<keyword evidence="4" id="KW-1185">Reference proteome</keyword>
<accession>A0ABT8QYN6</accession>
<keyword evidence="1" id="KW-0175">Coiled coil</keyword>
<dbReference type="Gene3D" id="2.40.50.100">
    <property type="match status" value="1"/>
</dbReference>
<keyword evidence="2" id="KW-0472">Membrane</keyword>